<name>A0A5C3R097_9AGAR</name>
<dbReference type="EMBL" id="ML178814">
    <property type="protein sequence ID" value="TFL07703.1"/>
    <property type="molecule type" value="Genomic_DNA"/>
</dbReference>
<feature type="domain" description="Peptidase A1" evidence="9">
    <location>
        <begin position="59"/>
        <end position="389"/>
    </location>
</feature>
<keyword evidence="2 5" id="KW-0064">Aspartyl protease</keyword>
<keyword evidence="8" id="KW-0732">Signal</keyword>
<evidence type="ECO:0000313" key="10">
    <source>
        <dbReference type="EMBL" id="TFL07703.1"/>
    </source>
</evidence>
<dbReference type="PRINTS" id="PR00792">
    <property type="entry name" value="PEPSIN"/>
</dbReference>
<dbReference type="GO" id="GO:0006508">
    <property type="term" value="P:proteolysis"/>
    <property type="evidence" value="ECO:0007669"/>
    <property type="project" value="UniProtKB-KW"/>
</dbReference>
<reference evidence="10 11" key="1">
    <citation type="journal article" date="2019" name="Nat. Ecol. Evol.">
        <title>Megaphylogeny resolves global patterns of mushroom evolution.</title>
        <authorList>
            <person name="Varga T."/>
            <person name="Krizsan K."/>
            <person name="Foldi C."/>
            <person name="Dima B."/>
            <person name="Sanchez-Garcia M."/>
            <person name="Sanchez-Ramirez S."/>
            <person name="Szollosi G.J."/>
            <person name="Szarkandi J.G."/>
            <person name="Papp V."/>
            <person name="Albert L."/>
            <person name="Andreopoulos W."/>
            <person name="Angelini C."/>
            <person name="Antonin V."/>
            <person name="Barry K.W."/>
            <person name="Bougher N.L."/>
            <person name="Buchanan P."/>
            <person name="Buyck B."/>
            <person name="Bense V."/>
            <person name="Catcheside P."/>
            <person name="Chovatia M."/>
            <person name="Cooper J."/>
            <person name="Damon W."/>
            <person name="Desjardin D."/>
            <person name="Finy P."/>
            <person name="Geml J."/>
            <person name="Haridas S."/>
            <person name="Hughes K."/>
            <person name="Justo A."/>
            <person name="Karasinski D."/>
            <person name="Kautmanova I."/>
            <person name="Kiss B."/>
            <person name="Kocsube S."/>
            <person name="Kotiranta H."/>
            <person name="LaButti K.M."/>
            <person name="Lechner B.E."/>
            <person name="Liimatainen K."/>
            <person name="Lipzen A."/>
            <person name="Lukacs Z."/>
            <person name="Mihaltcheva S."/>
            <person name="Morgado L.N."/>
            <person name="Niskanen T."/>
            <person name="Noordeloos M.E."/>
            <person name="Ohm R.A."/>
            <person name="Ortiz-Santana B."/>
            <person name="Ovrebo C."/>
            <person name="Racz N."/>
            <person name="Riley R."/>
            <person name="Savchenko A."/>
            <person name="Shiryaev A."/>
            <person name="Soop K."/>
            <person name="Spirin V."/>
            <person name="Szebenyi C."/>
            <person name="Tomsovsky M."/>
            <person name="Tulloss R.E."/>
            <person name="Uehling J."/>
            <person name="Grigoriev I.V."/>
            <person name="Vagvolgyi C."/>
            <person name="Papp T."/>
            <person name="Martin F.M."/>
            <person name="Miettinen O."/>
            <person name="Hibbett D.S."/>
            <person name="Nagy L.G."/>
        </authorList>
    </citation>
    <scope>NUCLEOTIDE SEQUENCE [LARGE SCALE GENOMIC DNA]</scope>
    <source>
        <strain evidence="10 11">CBS 309.79</strain>
    </source>
</reference>
<evidence type="ECO:0000256" key="5">
    <source>
        <dbReference type="RuleBase" id="RU000454"/>
    </source>
</evidence>
<keyword evidence="7" id="KW-0472">Membrane</keyword>
<feature type="disulfide bond" evidence="4">
    <location>
        <begin position="90"/>
        <end position="95"/>
    </location>
</feature>
<dbReference type="InterPro" id="IPR021109">
    <property type="entry name" value="Peptidase_aspartic_dom_sf"/>
</dbReference>
<evidence type="ECO:0000256" key="1">
    <source>
        <dbReference type="ARBA" id="ARBA00007447"/>
    </source>
</evidence>
<comment type="similarity">
    <text evidence="1 5">Belongs to the peptidase A1 family.</text>
</comment>
<accession>A0A5C3R097</accession>
<dbReference type="InterPro" id="IPR033121">
    <property type="entry name" value="PEPTIDASE_A1"/>
</dbReference>
<dbReference type="Proteomes" id="UP000305067">
    <property type="component" value="Unassembled WGS sequence"/>
</dbReference>
<evidence type="ECO:0000256" key="8">
    <source>
        <dbReference type="SAM" id="SignalP"/>
    </source>
</evidence>
<feature type="active site" evidence="3">
    <location>
        <position position="286"/>
    </location>
</feature>
<dbReference type="InterPro" id="IPR034164">
    <property type="entry name" value="Pepsin-like_dom"/>
</dbReference>
<dbReference type="PROSITE" id="PS51767">
    <property type="entry name" value="PEPTIDASE_A1"/>
    <property type="match status" value="1"/>
</dbReference>
<evidence type="ECO:0000256" key="4">
    <source>
        <dbReference type="PIRSR" id="PIRSR601461-2"/>
    </source>
</evidence>
<keyword evidence="11" id="KW-1185">Reference proteome</keyword>
<dbReference type="PANTHER" id="PTHR47966:SF51">
    <property type="entry name" value="BETA-SITE APP-CLEAVING ENZYME, ISOFORM A-RELATED"/>
    <property type="match status" value="1"/>
</dbReference>
<keyword evidence="5 10" id="KW-0645">Protease</keyword>
<evidence type="ECO:0000256" key="2">
    <source>
        <dbReference type="ARBA" id="ARBA00022750"/>
    </source>
</evidence>
<gene>
    <name evidence="10" type="ORF">BDV98DRAFT_652595</name>
</gene>
<keyword evidence="7" id="KW-1133">Transmembrane helix</keyword>
<keyword evidence="4" id="KW-1015">Disulfide bond</keyword>
<feature type="signal peptide" evidence="8">
    <location>
        <begin position="1"/>
        <end position="17"/>
    </location>
</feature>
<feature type="chain" id="PRO_5022700916" evidence="8">
    <location>
        <begin position="18"/>
        <end position="460"/>
    </location>
</feature>
<dbReference type="Pfam" id="PF00026">
    <property type="entry name" value="Asp"/>
    <property type="match status" value="1"/>
</dbReference>
<dbReference type="PANTHER" id="PTHR47966">
    <property type="entry name" value="BETA-SITE APP-CLEAVING ENZYME, ISOFORM A-RELATED"/>
    <property type="match status" value="1"/>
</dbReference>
<dbReference type="OrthoDB" id="15189at2759"/>
<keyword evidence="7" id="KW-0812">Transmembrane</keyword>
<keyword evidence="5" id="KW-0378">Hydrolase</keyword>
<organism evidence="10 11">
    <name type="scientific">Pterulicium gracile</name>
    <dbReference type="NCBI Taxonomy" id="1884261"/>
    <lineage>
        <taxon>Eukaryota</taxon>
        <taxon>Fungi</taxon>
        <taxon>Dikarya</taxon>
        <taxon>Basidiomycota</taxon>
        <taxon>Agaricomycotina</taxon>
        <taxon>Agaricomycetes</taxon>
        <taxon>Agaricomycetidae</taxon>
        <taxon>Agaricales</taxon>
        <taxon>Pleurotineae</taxon>
        <taxon>Pterulaceae</taxon>
        <taxon>Pterulicium</taxon>
    </lineage>
</organism>
<dbReference type="SUPFAM" id="SSF50630">
    <property type="entry name" value="Acid proteases"/>
    <property type="match status" value="1"/>
</dbReference>
<evidence type="ECO:0000256" key="3">
    <source>
        <dbReference type="PIRSR" id="PIRSR601461-1"/>
    </source>
</evidence>
<dbReference type="AlphaFoldDB" id="A0A5C3R097"/>
<evidence type="ECO:0000313" key="11">
    <source>
        <dbReference type="Proteomes" id="UP000305067"/>
    </source>
</evidence>
<sequence length="460" mass="48972">MLPHLLQIIFLLSAVCAASVLGSVTTSPGIRIPVTRVFKGTNTTQVLAGDVGVSNAQDYAYVVHIGIGGQSLPVLLDTGSADLWVATDDCTSPECQGLAKYNKSSSTTLQQSTTPFKLGYLVGSVTGTLATETVTVGQYQIHDQVIALANHSDGLNLSSMAASGILGLSFGLASSIPQETGHTILDNLLLQFPEPSRRYFAFKLGRQNSRFQTDPTSSFTIGELDPDFAKDLNGFTFWDVVPSATMTKTYDYWKLPLVGLTINSTQAFQLSASKVAGSPTPIAVLDTGTTLVLGPRKDVEAFWNAVGSARLDPLSGMWQVRCDRAGMVEFVLGNKGKEKAIPINPVDGGIQPNDDVHSGDWLLGDVFLRNVYAVHQLGIDGGAPRIGLMSTTVMEDALTSFRTARGPDKGPPPTLRPVGSAISERGGISEPAVYSISGFSGFFIGALLVIGFRIRRDRKA</sequence>
<dbReference type="Gene3D" id="2.40.70.10">
    <property type="entry name" value="Acid Proteases"/>
    <property type="match status" value="2"/>
</dbReference>
<dbReference type="STRING" id="1884261.A0A5C3R097"/>
<evidence type="ECO:0000259" key="9">
    <source>
        <dbReference type="PROSITE" id="PS51767"/>
    </source>
</evidence>
<feature type="active site" evidence="3">
    <location>
        <position position="77"/>
    </location>
</feature>
<dbReference type="InterPro" id="IPR001461">
    <property type="entry name" value="Aspartic_peptidase_A1"/>
</dbReference>
<evidence type="ECO:0000256" key="6">
    <source>
        <dbReference type="SAM" id="MobiDB-lite"/>
    </source>
</evidence>
<dbReference type="CDD" id="cd05471">
    <property type="entry name" value="pepsin_like"/>
    <property type="match status" value="1"/>
</dbReference>
<feature type="transmembrane region" description="Helical" evidence="7">
    <location>
        <begin position="432"/>
        <end position="452"/>
    </location>
</feature>
<protein>
    <submittedName>
        <fullName evidence="10">Acid protease</fullName>
    </submittedName>
</protein>
<feature type="region of interest" description="Disordered" evidence="6">
    <location>
        <begin position="403"/>
        <end position="422"/>
    </location>
</feature>
<dbReference type="PROSITE" id="PS00141">
    <property type="entry name" value="ASP_PROTEASE"/>
    <property type="match status" value="2"/>
</dbReference>
<evidence type="ECO:0000256" key="7">
    <source>
        <dbReference type="SAM" id="Phobius"/>
    </source>
</evidence>
<dbReference type="InterPro" id="IPR001969">
    <property type="entry name" value="Aspartic_peptidase_AS"/>
</dbReference>
<proteinExistence type="inferred from homology"/>
<dbReference type="GO" id="GO:0004190">
    <property type="term" value="F:aspartic-type endopeptidase activity"/>
    <property type="evidence" value="ECO:0007669"/>
    <property type="project" value="UniProtKB-KW"/>
</dbReference>